<evidence type="ECO:0000259" key="2">
    <source>
        <dbReference type="PROSITE" id="PS50090"/>
    </source>
</evidence>
<feature type="domain" description="Myb-like" evidence="2">
    <location>
        <begin position="65"/>
        <end position="137"/>
    </location>
</feature>
<organism evidence="3 4">
    <name type="scientific">Raphanus sativus</name>
    <name type="common">Radish</name>
    <name type="synonym">Raphanus raphanistrum var. sativus</name>
    <dbReference type="NCBI Taxonomy" id="3726"/>
    <lineage>
        <taxon>Eukaryota</taxon>
        <taxon>Viridiplantae</taxon>
        <taxon>Streptophyta</taxon>
        <taxon>Embryophyta</taxon>
        <taxon>Tracheophyta</taxon>
        <taxon>Spermatophyta</taxon>
        <taxon>Magnoliopsida</taxon>
        <taxon>eudicotyledons</taxon>
        <taxon>Gunneridae</taxon>
        <taxon>Pentapetalae</taxon>
        <taxon>rosids</taxon>
        <taxon>malvids</taxon>
        <taxon>Brassicales</taxon>
        <taxon>Brassicaceae</taxon>
        <taxon>Brassiceae</taxon>
        <taxon>Raphanus</taxon>
    </lineage>
</organism>
<dbReference type="InterPro" id="IPR029466">
    <property type="entry name" value="NAM-associated_C"/>
</dbReference>
<feature type="compositionally biased region" description="Low complexity" evidence="1">
    <location>
        <begin position="31"/>
        <end position="61"/>
    </location>
</feature>
<reference evidence="4" key="2">
    <citation type="submission" date="2025-08" db="UniProtKB">
        <authorList>
            <consortium name="RefSeq"/>
        </authorList>
    </citation>
    <scope>IDENTIFICATION</scope>
    <source>
        <tissue evidence="4">Leaf</tissue>
    </source>
</reference>
<dbReference type="PANTHER" id="PTHR47150">
    <property type="entry name" value="OS12G0169200 PROTEIN"/>
    <property type="match status" value="1"/>
</dbReference>
<dbReference type="Pfam" id="PF04827">
    <property type="entry name" value="Plant_tran"/>
    <property type="match status" value="1"/>
</dbReference>
<gene>
    <name evidence="4" type="primary">LOC130511302</name>
</gene>
<evidence type="ECO:0000313" key="3">
    <source>
        <dbReference type="Proteomes" id="UP000504610"/>
    </source>
</evidence>
<dbReference type="InterPro" id="IPR001005">
    <property type="entry name" value="SANT/Myb"/>
</dbReference>
<reference evidence="3" key="1">
    <citation type="journal article" date="2019" name="Database">
        <title>The radish genome database (RadishGD): an integrated information resource for radish genomics.</title>
        <authorList>
            <person name="Yu H.J."/>
            <person name="Baek S."/>
            <person name="Lee Y.J."/>
            <person name="Cho A."/>
            <person name="Mun J.H."/>
        </authorList>
    </citation>
    <scope>NUCLEOTIDE SEQUENCE [LARGE SCALE GENOMIC DNA]</scope>
    <source>
        <strain evidence="3">cv. WK10039</strain>
    </source>
</reference>
<dbReference type="RefSeq" id="XP_056864200.1">
    <property type="nucleotide sequence ID" value="XM_057008220.1"/>
</dbReference>
<evidence type="ECO:0000256" key="1">
    <source>
        <dbReference type="SAM" id="MobiDB-lite"/>
    </source>
</evidence>
<feature type="region of interest" description="Disordered" evidence="1">
    <location>
        <begin position="27"/>
        <end position="72"/>
    </location>
</feature>
<dbReference type="GeneID" id="130511302"/>
<dbReference type="OrthoDB" id="6740069at2759"/>
<dbReference type="PROSITE" id="PS50090">
    <property type="entry name" value="MYB_LIKE"/>
    <property type="match status" value="1"/>
</dbReference>
<accession>A0A9W3DJY8</accession>
<dbReference type="AlphaFoldDB" id="A0A9W3DJY8"/>
<evidence type="ECO:0000313" key="4">
    <source>
        <dbReference type="RefSeq" id="XP_056864200.1"/>
    </source>
</evidence>
<sequence length="696" mass="79557">MDSNKNPSQSQSYFSLLNFPYDRFSPTVNFSSSQTQTPQTQTPFLSSQPSSQPSQPPSQAEETPEERRERRIWSTQDDLVLISGWLNTSKDSIVGNDQRGGCFWKRIADYYASSTHVLDGAEPRNFEHCRQRWQKISREVTRFCGTYADAKGEKASGMNDLDILQNAHQIFTLLYKKKFGLEYAWNVLRFEQKWCDHTPMNPTPKTTSYNKRKADDAAPSTESVVGEHESRPPGIKAMKRLRNKGKDKDAQASNISQIWEMKQKDLDVKKELQKMSLLDTLIARNDTLDEDEKETSLVMNQFGFWICFNESVEEEMGLDSIYDYGINSPLDYSSEDEADSSYYALQLGLAEVGYTGCEEEAQAEPDYATQLMQLRDLQSLAEQRVVQCTAAIRLLAYGGAADGVDEYIRIGETTARACLEHFVVGIVDLFGDEYLRRPTEDDLRRLLFYGERRGFPGMVGSIDCMHWKWKNCPTAWKGMYSRGTEKPTIVLEAVASEDLWIWHAFFGAPGTCNDLNVLDQSPVFKDIIYGRAPELKYNVNGREYNLAYYLTDGIYPEWATFVKSIPRPQHPKHCLFAEHQEGARKDVERAFGVLQSRFTIIKNPSLLWSKGKIAYIMRACLILHNMIVEDERDSYTLEQELEQENGTGTTPGRSFSVSMASNLEGLGDGHTRVHDRQAHHQLKEDLIENIWNKFGY</sequence>
<name>A0A9W3DJY8_RAPSA</name>
<feature type="region of interest" description="Disordered" evidence="1">
    <location>
        <begin position="199"/>
        <end position="253"/>
    </location>
</feature>
<dbReference type="PANTHER" id="PTHR47150:SF5">
    <property type="entry name" value="OS07G0546750 PROTEIN"/>
    <property type="match status" value="1"/>
</dbReference>
<keyword evidence="3" id="KW-1185">Reference proteome</keyword>
<proteinExistence type="predicted"/>
<dbReference type="KEGG" id="rsz:130511302"/>
<protein>
    <submittedName>
        <fullName evidence="4">Uncharacterized protein LOC130511302</fullName>
    </submittedName>
</protein>
<dbReference type="InterPro" id="IPR006912">
    <property type="entry name" value="Harbinger_derived_prot"/>
</dbReference>
<dbReference type="Proteomes" id="UP000504610">
    <property type="component" value="Chromosome 4"/>
</dbReference>
<dbReference type="Pfam" id="PF14303">
    <property type="entry name" value="NAM-associated"/>
    <property type="match status" value="1"/>
</dbReference>